<evidence type="ECO:0000313" key="2">
    <source>
        <dbReference type="EMBL" id="TRY15367.1"/>
    </source>
</evidence>
<feature type="signal peptide" evidence="1">
    <location>
        <begin position="1"/>
        <end position="20"/>
    </location>
</feature>
<evidence type="ECO:0000256" key="1">
    <source>
        <dbReference type="SAM" id="SignalP"/>
    </source>
</evidence>
<accession>A0A553JSC5</accession>
<keyword evidence="1" id="KW-0732">Signal</keyword>
<dbReference type="RefSeq" id="WP_143563399.1">
    <property type="nucleotide sequence ID" value="NZ_BMPL01000037.1"/>
</dbReference>
<dbReference type="Pfam" id="PF19577">
    <property type="entry name" value="DcaP"/>
    <property type="match status" value="1"/>
</dbReference>
<protein>
    <recommendedName>
        <fullName evidence="4">Porin</fullName>
    </recommendedName>
</protein>
<dbReference type="Proteomes" id="UP000318126">
    <property type="component" value="Unassembled WGS sequence"/>
</dbReference>
<comment type="caution">
    <text evidence="2">The sequence shown here is derived from an EMBL/GenBank/DDBJ whole genome shotgun (WGS) entry which is preliminary data.</text>
</comment>
<dbReference type="InterPro" id="IPR045748">
    <property type="entry name" value="DcaP"/>
</dbReference>
<dbReference type="AlphaFoldDB" id="A0A553JSC5"/>
<dbReference type="SUPFAM" id="SSF56935">
    <property type="entry name" value="Porins"/>
    <property type="match status" value="1"/>
</dbReference>
<organism evidence="2 3">
    <name type="scientific">Shewanella hanedai</name>
    <name type="common">Alteromonas hanedai</name>
    <dbReference type="NCBI Taxonomy" id="25"/>
    <lineage>
        <taxon>Bacteria</taxon>
        <taxon>Pseudomonadati</taxon>
        <taxon>Pseudomonadota</taxon>
        <taxon>Gammaproteobacteria</taxon>
        <taxon>Alteromonadales</taxon>
        <taxon>Shewanellaceae</taxon>
        <taxon>Shewanella</taxon>
    </lineage>
</organism>
<feature type="chain" id="PRO_5022151821" description="Porin" evidence="1">
    <location>
        <begin position="21"/>
        <end position="344"/>
    </location>
</feature>
<name>A0A553JSC5_SHEHA</name>
<dbReference type="OrthoDB" id="190887at2"/>
<proteinExistence type="predicted"/>
<reference evidence="3" key="1">
    <citation type="submission" date="2019-07" db="EMBL/GenBank/DDBJ databases">
        <title>Shewanella sp. YLB-08 draft genomic sequence.</title>
        <authorList>
            <person name="Yu L."/>
        </authorList>
    </citation>
    <scope>NUCLEOTIDE SEQUENCE [LARGE SCALE GENOMIC DNA]</scope>
    <source>
        <strain evidence="3">JCM 20706</strain>
    </source>
</reference>
<dbReference type="EMBL" id="VKGK01000004">
    <property type="protein sequence ID" value="TRY15367.1"/>
    <property type="molecule type" value="Genomic_DNA"/>
</dbReference>
<keyword evidence="3" id="KW-1185">Reference proteome</keyword>
<evidence type="ECO:0008006" key="4">
    <source>
        <dbReference type="Google" id="ProtNLM"/>
    </source>
</evidence>
<gene>
    <name evidence="2" type="ORF">FN961_04715</name>
</gene>
<sequence>MKISTLTLITLGLFSTSSYGAFEFDLGEGNKLKFGGYIKADVRHVSGEVPYRPFWIATGSTSEDASQTNFNMRESRFNATYTHGKVSGFVEMDFYGSDGSEAVVNNYDPRLRHAFIKYENWLVGQTWSTFMPLTAIPETLDFGGPHIGEAFIRQTQIRYTYGGFQFALENPETTGADNKNDSIPDIVGRYIHKADWGEIGAAALVRQLDSDGIDKTTAAFNLYGKFLIGEKDDFRFQVNLGKSGRYVAPGLTTDITPDGDISAAEETTAYYAAYRHFWSEDYRSTLFYGHAETDIQHKERQMWGINLIKQITPQLWAGVEVGNYEVTDADADSTYLQFSVKYAL</sequence>
<evidence type="ECO:0000313" key="3">
    <source>
        <dbReference type="Proteomes" id="UP000318126"/>
    </source>
</evidence>